<evidence type="ECO:0000256" key="6">
    <source>
        <dbReference type="ARBA" id="ARBA00022857"/>
    </source>
</evidence>
<evidence type="ECO:0000256" key="2">
    <source>
        <dbReference type="ARBA" id="ARBA00022555"/>
    </source>
</evidence>
<dbReference type="Gene3D" id="1.20.225.30">
    <property type="entry name" value="Dihydrouridine synthase, C-terminal recognition domain"/>
    <property type="match status" value="1"/>
</dbReference>
<dbReference type="GO" id="GO:0050660">
    <property type="term" value="F:flavin adenine dinucleotide binding"/>
    <property type="evidence" value="ECO:0007669"/>
    <property type="project" value="InterPro"/>
</dbReference>
<dbReference type="InterPro" id="IPR042270">
    <property type="entry name" value="DusC_C"/>
</dbReference>
<comment type="cofactor">
    <cofactor evidence="1">
        <name>FMN</name>
        <dbReference type="ChEBI" id="CHEBI:58210"/>
    </cofactor>
</comment>
<dbReference type="AlphaFoldDB" id="A0A3B1AAK6"/>
<keyword evidence="5" id="KW-0819">tRNA processing</keyword>
<dbReference type="InterPro" id="IPR032886">
    <property type="entry name" value="DusC"/>
</dbReference>
<evidence type="ECO:0000256" key="7">
    <source>
        <dbReference type="ARBA" id="ARBA00022884"/>
    </source>
</evidence>
<name>A0A3B1AAK6_9ZZZZ</name>
<evidence type="ECO:0000259" key="9">
    <source>
        <dbReference type="Pfam" id="PF01207"/>
    </source>
</evidence>
<proteinExistence type="inferred from homology"/>
<dbReference type="GO" id="GO:0000049">
    <property type="term" value="F:tRNA binding"/>
    <property type="evidence" value="ECO:0007669"/>
    <property type="project" value="UniProtKB-KW"/>
</dbReference>
<dbReference type="Gene3D" id="3.20.20.70">
    <property type="entry name" value="Aldolase class I"/>
    <property type="match status" value="1"/>
</dbReference>
<evidence type="ECO:0000256" key="5">
    <source>
        <dbReference type="ARBA" id="ARBA00022694"/>
    </source>
</evidence>
<keyword evidence="6" id="KW-0521">NADP</keyword>
<evidence type="ECO:0000256" key="8">
    <source>
        <dbReference type="ARBA" id="ARBA00023002"/>
    </source>
</evidence>
<dbReference type="CDD" id="cd02801">
    <property type="entry name" value="DUS_like_FMN"/>
    <property type="match status" value="1"/>
</dbReference>
<dbReference type="PIRSF" id="PIRSF006621">
    <property type="entry name" value="Dus"/>
    <property type="match status" value="1"/>
</dbReference>
<keyword evidence="8" id="KW-0560">Oxidoreductase</keyword>
<dbReference type="Pfam" id="PF01207">
    <property type="entry name" value="Dus"/>
    <property type="match status" value="1"/>
</dbReference>
<evidence type="ECO:0000256" key="3">
    <source>
        <dbReference type="ARBA" id="ARBA00022630"/>
    </source>
</evidence>
<dbReference type="InterPro" id="IPR035587">
    <property type="entry name" value="DUS-like_FMN-bd"/>
</dbReference>
<evidence type="ECO:0000256" key="4">
    <source>
        <dbReference type="ARBA" id="ARBA00022643"/>
    </source>
</evidence>
<dbReference type="SUPFAM" id="SSF51395">
    <property type="entry name" value="FMN-linked oxidoreductases"/>
    <property type="match status" value="1"/>
</dbReference>
<dbReference type="InterPro" id="IPR018517">
    <property type="entry name" value="tRNA_hU_synthase_CS"/>
</dbReference>
<evidence type="ECO:0000313" key="10">
    <source>
        <dbReference type="EMBL" id="VAX02786.1"/>
    </source>
</evidence>
<dbReference type="EMBL" id="UOFW01000026">
    <property type="protein sequence ID" value="VAX02786.1"/>
    <property type="molecule type" value="Genomic_DNA"/>
</dbReference>
<dbReference type="GO" id="GO:0017150">
    <property type="term" value="F:tRNA dihydrouridine synthase activity"/>
    <property type="evidence" value="ECO:0007669"/>
    <property type="project" value="InterPro"/>
</dbReference>
<keyword evidence="3" id="KW-0285">Flavoprotein</keyword>
<keyword evidence="4" id="KW-0288">FMN</keyword>
<dbReference type="PROSITE" id="PS01136">
    <property type="entry name" value="UPF0034"/>
    <property type="match status" value="1"/>
</dbReference>
<reference evidence="10" key="1">
    <citation type="submission" date="2018-06" db="EMBL/GenBank/DDBJ databases">
        <authorList>
            <person name="Zhirakovskaya E."/>
        </authorList>
    </citation>
    <scope>NUCLEOTIDE SEQUENCE</scope>
</reference>
<accession>A0A3B1AAK6</accession>
<gene>
    <name evidence="10" type="ORF">MNBD_ALPHA03-1320</name>
</gene>
<organism evidence="10">
    <name type="scientific">hydrothermal vent metagenome</name>
    <dbReference type="NCBI Taxonomy" id="652676"/>
    <lineage>
        <taxon>unclassified sequences</taxon>
        <taxon>metagenomes</taxon>
        <taxon>ecological metagenomes</taxon>
    </lineage>
</organism>
<evidence type="ECO:0000256" key="1">
    <source>
        <dbReference type="ARBA" id="ARBA00001917"/>
    </source>
</evidence>
<dbReference type="InterPro" id="IPR001269">
    <property type="entry name" value="DUS_fam"/>
</dbReference>
<feature type="domain" description="DUS-like FMN-binding" evidence="9">
    <location>
        <begin position="4"/>
        <end position="259"/>
    </location>
</feature>
<dbReference type="PANTHER" id="PTHR11082">
    <property type="entry name" value="TRNA-DIHYDROURIDINE SYNTHASE"/>
    <property type="match status" value="1"/>
</dbReference>
<keyword evidence="7" id="KW-0694">RNA-binding</keyword>
<dbReference type="InterPro" id="IPR013785">
    <property type="entry name" value="Aldolase_TIM"/>
</dbReference>
<keyword evidence="2" id="KW-0820">tRNA-binding</keyword>
<protein>
    <submittedName>
        <fullName evidence="10">tRNA-dihydrouridine(16) synthase</fullName>
    </submittedName>
</protein>
<dbReference type="PANTHER" id="PTHR11082:SF26">
    <property type="entry name" value="TRNA-DIHYDROURIDINE(16) SYNTHASE"/>
    <property type="match status" value="1"/>
</dbReference>
<sequence length="314" mass="35048">MKIILAPMEGVVDYAIRELLTASGHYDLCITEFVRVVDQVYRPAFFRKICPELDQGGTTRSGTPVRVQLLGQHADWMAENAAVAAQLGSCGVDINFGCPAKTVNRHRGGAVLLQEPETLYKIVKAVREAVPSHQPVSAKMRLGYATADLALDCARAIESGGANMLTVHARTKMEGYKPPAHWHIINDIRRHITIPVVANGDIWSQADAEKCRRLSGCDDIMIGRGALCLPNLVSAIKVNAVPMSWKGACETLIFYASFARAASQRGYLPSRIKQWFSYLKRQYPQAQILFEKIKRLRHLDEIITMIRHDIRTRP</sequence>
<dbReference type="HAMAP" id="MF_02043">
    <property type="entry name" value="DusC_subfam"/>
    <property type="match status" value="1"/>
</dbReference>